<gene>
    <name evidence="1" type="ORF">SAMN05216559_3606</name>
</gene>
<organism evidence="1 2">
    <name type="scientific">Halomicrobium zhouii</name>
    <dbReference type="NCBI Taxonomy" id="767519"/>
    <lineage>
        <taxon>Archaea</taxon>
        <taxon>Methanobacteriati</taxon>
        <taxon>Methanobacteriota</taxon>
        <taxon>Stenosarchaea group</taxon>
        <taxon>Halobacteria</taxon>
        <taxon>Halobacteriales</taxon>
        <taxon>Haloarculaceae</taxon>
        <taxon>Halomicrobium</taxon>
    </lineage>
</organism>
<protein>
    <submittedName>
        <fullName evidence="1">Uncharacterized protein</fullName>
    </submittedName>
</protein>
<dbReference type="Proteomes" id="UP000199062">
    <property type="component" value="Unassembled WGS sequence"/>
</dbReference>
<dbReference type="AlphaFoldDB" id="A0A1I6M2K8"/>
<dbReference type="OrthoDB" id="235113at2157"/>
<dbReference type="RefSeq" id="WP_089818316.1">
    <property type="nucleotide sequence ID" value="NZ_FOZK01000004.1"/>
</dbReference>
<proteinExistence type="predicted"/>
<evidence type="ECO:0000313" key="2">
    <source>
        <dbReference type="Proteomes" id="UP000199062"/>
    </source>
</evidence>
<accession>A0A1I6M2K8</accession>
<dbReference type="EMBL" id="FOZK01000004">
    <property type="protein sequence ID" value="SFS09878.1"/>
    <property type="molecule type" value="Genomic_DNA"/>
</dbReference>
<evidence type="ECO:0000313" key="1">
    <source>
        <dbReference type="EMBL" id="SFS09878.1"/>
    </source>
</evidence>
<name>A0A1I6M2K8_9EURY</name>
<reference evidence="1 2" key="1">
    <citation type="submission" date="2016-10" db="EMBL/GenBank/DDBJ databases">
        <authorList>
            <person name="de Groot N.N."/>
        </authorList>
    </citation>
    <scope>NUCLEOTIDE SEQUENCE [LARGE SCALE GENOMIC DNA]</scope>
    <source>
        <strain evidence="1 2">CGMCC 1.10457</strain>
    </source>
</reference>
<sequence length="103" mass="11314">MSNDAETVEGYVMDAGCIRKNARDELLEKARVHTRDCALMGHCIESGYGIVTEADRVTMLDSEATPQIVNVVEQSDTEEGIQLRVAREVRDGAMVTVAVTEIE</sequence>
<keyword evidence="2" id="KW-1185">Reference proteome</keyword>